<comment type="caution">
    <text evidence="1">The sequence shown here is derived from an EMBL/GenBank/DDBJ whole genome shotgun (WGS) entry which is preliminary data.</text>
</comment>
<accession>A0ACC0C810</accession>
<gene>
    <name evidence="1" type="ORF">M9H77_02309</name>
</gene>
<sequence>MTNVCLCHLQLASLDTYCNSPNKNFTNIFNPTNLAKISQRAFSLNQRTEIEPRNTIMSSSSFLSSSILNIPTSKTPSLIIPSPKVSSLDNPFPKIKIPPRKCRTFAISFHPVKSSADSAMIVEDNLPAETPSNSGGMYDEEDAKAAEAQGKLGTRVKVKIPLKVYHVPKVPELELTGQVGTLKQYVAVHKGKRISANLPYKVEFVVDNIEGREKPVKFLAHLKEDEFEYLD</sequence>
<keyword evidence="2" id="KW-1185">Reference proteome</keyword>
<proteinExistence type="predicted"/>
<name>A0ACC0C810_CATRO</name>
<dbReference type="EMBL" id="CM044701">
    <property type="protein sequence ID" value="KAI5681082.1"/>
    <property type="molecule type" value="Genomic_DNA"/>
</dbReference>
<evidence type="ECO:0000313" key="2">
    <source>
        <dbReference type="Proteomes" id="UP001060085"/>
    </source>
</evidence>
<protein>
    <submittedName>
        <fullName evidence="1">Uncharacterized protein</fullName>
    </submittedName>
</protein>
<reference evidence="2" key="1">
    <citation type="journal article" date="2023" name="Nat. Plants">
        <title>Single-cell RNA sequencing provides a high-resolution roadmap for understanding the multicellular compartmentation of specialized metabolism.</title>
        <authorList>
            <person name="Sun S."/>
            <person name="Shen X."/>
            <person name="Li Y."/>
            <person name="Li Y."/>
            <person name="Wang S."/>
            <person name="Li R."/>
            <person name="Zhang H."/>
            <person name="Shen G."/>
            <person name="Guo B."/>
            <person name="Wei J."/>
            <person name="Xu J."/>
            <person name="St-Pierre B."/>
            <person name="Chen S."/>
            <person name="Sun C."/>
        </authorList>
    </citation>
    <scope>NUCLEOTIDE SEQUENCE [LARGE SCALE GENOMIC DNA]</scope>
</reference>
<organism evidence="1 2">
    <name type="scientific">Catharanthus roseus</name>
    <name type="common">Madagascar periwinkle</name>
    <name type="synonym">Vinca rosea</name>
    <dbReference type="NCBI Taxonomy" id="4058"/>
    <lineage>
        <taxon>Eukaryota</taxon>
        <taxon>Viridiplantae</taxon>
        <taxon>Streptophyta</taxon>
        <taxon>Embryophyta</taxon>
        <taxon>Tracheophyta</taxon>
        <taxon>Spermatophyta</taxon>
        <taxon>Magnoliopsida</taxon>
        <taxon>eudicotyledons</taxon>
        <taxon>Gunneridae</taxon>
        <taxon>Pentapetalae</taxon>
        <taxon>asterids</taxon>
        <taxon>lamiids</taxon>
        <taxon>Gentianales</taxon>
        <taxon>Apocynaceae</taxon>
        <taxon>Rauvolfioideae</taxon>
        <taxon>Vinceae</taxon>
        <taxon>Catharanthinae</taxon>
        <taxon>Catharanthus</taxon>
    </lineage>
</organism>
<dbReference type="Proteomes" id="UP001060085">
    <property type="component" value="Linkage Group LG01"/>
</dbReference>
<evidence type="ECO:0000313" key="1">
    <source>
        <dbReference type="EMBL" id="KAI5681082.1"/>
    </source>
</evidence>